<evidence type="ECO:0000313" key="2">
    <source>
        <dbReference type="EMBL" id="WNO29908.1"/>
    </source>
</evidence>
<reference evidence="2" key="1">
    <citation type="submission" date="2023-04" db="EMBL/GenBank/DDBJ databases">
        <authorList>
            <person name="Zhang X."/>
        </authorList>
    </citation>
    <scope>NUCLEOTIDE SEQUENCE</scope>
</reference>
<name>A0AA96KRD1_9CAUD</name>
<keyword evidence="1" id="KW-0175">Coiled coil</keyword>
<accession>A0AA96KRD1</accession>
<organism evidence="2">
    <name type="scientific">Bacillus phage SDFMU_Pbc</name>
    <dbReference type="NCBI Taxonomy" id="3076135"/>
    <lineage>
        <taxon>Viruses</taxon>
        <taxon>Duplodnaviria</taxon>
        <taxon>Heunggongvirae</taxon>
        <taxon>Uroviricota</taxon>
        <taxon>Caudoviricetes</taxon>
        <taxon>Herelleviridae</taxon>
        <taxon>Bastillevirinae</taxon>
        <taxon>Agatevirus</taxon>
        <taxon>Agatevirus agate</taxon>
    </lineage>
</organism>
<feature type="coiled-coil region" evidence="1">
    <location>
        <begin position="2"/>
        <end position="29"/>
    </location>
</feature>
<proteinExistence type="predicted"/>
<evidence type="ECO:0000256" key="1">
    <source>
        <dbReference type="SAM" id="Coils"/>
    </source>
</evidence>
<protein>
    <submittedName>
        <fullName evidence="2">Uncharacterized protein</fullName>
    </submittedName>
</protein>
<dbReference type="EMBL" id="OQ884030">
    <property type="protein sequence ID" value="WNO29908.1"/>
    <property type="molecule type" value="Genomic_DNA"/>
</dbReference>
<sequence>MLTSREKLVAKAEKKKRKIENRLRRKLRKSALRLVGKEIKKSVRQGSTYVHTYVSLIGYGDIGFPFVKHTMSEVVSILENKGFNVTRHERISTFFDGPEYVIVIDLTKKPKNRVEVR</sequence>